<sequence>MDIEKVKSFYEDYISKIGKRKALYKKVINDFDVSSVLYPGSHIDISPSFIIPNVTYIDNFKGAIRFFKDIDAVNMYIDEQKDYKEKSEAKFIGKNYYDNLDIEPVDLVISQYAGFVGQATKDYLKKDGILLCNDSHGDATLAYCDEDYIFIGIVDSHNQVSCRNLDHYFKLPKEKAIDSDRVKDKMKGLRYTKTANNYLFKKR</sequence>
<dbReference type="Proteomes" id="UP000198564">
    <property type="component" value="Unassembled WGS sequence"/>
</dbReference>
<accession>A0A1H6ULB7</accession>
<keyword evidence="2" id="KW-1185">Reference proteome</keyword>
<dbReference type="EMBL" id="FNYW01000029">
    <property type="protein sequence ID" value="SEI88885.1"/>
    <property type="molecule type" value="Genomic_DNA"/>
</dbReference>
<dbReference type="AlphaFoldDB" id="A0A1H6ULB7"/>
<dbReference type="OrthoDB" id="2086922at2"/>
<proteinExistence type="predicted"/>
<organism evidence="1 2">
    <name type="scientific">Alkalibacterium gilvum</name>
    <dbReference type="NCBI Taxonomy" id="1130080"/>
    <lineage>
        <taxon>Bacteria</taxon>
        <taxon>Bacillati</taxon>
        <taxon>Bacillota</taxon>
        <taxon>Bacilli</taxon>
        <taxon>Lactobacillales</taxon>
        <taxon>Carnobacteriaceae</taxon>
        <taxon>Alkalibacterium</taxon>
    </lineage>
</organism>
<dbReference type="RefSeq" id="WP_091635573.1">
    <property type="nucleotide sequence ID" value="NZ_FNYW01000029.1"/>
</dbReference>
<gene>
    <name evidence="1" type="ORF">SAMN04488113_12921</name>
</gene>
<dbReference type="STRING" id="1130080.SAMN04488113_12921"/>
<evidence type="ECO:0000313" key="1">
    <source>
        <dbReference type="EMBL" id="SEI88885.1"/>
    </source>
</evidence>
<name>A0A1H6ULB7_9LACT</name>
<protein>
    <submittedName>
        <fullName evidence="1">Uncharacterized protein</fullName>
    </submittedName>
</protein>
<reference evidence="2" key="1">
    <citation type="submission" date="2016-10" db="EMBL/GenBank/DDBJ databases">
        <authorList>
            <person name="Varghese N."/>
            <person name="Submissions S."/>
        </authorList>
    </citation>
    <scope>NUCLEOTIDE SEQUENCE [LARGE SCALE GENOMIC DNA]</scope>
    <source>
        <strain evidence="2">DSM 25751</strain>
    </source>
</reference>
<evidence type="ECO:0000313" key="2">
    <source>
        <dbReference type="Proteomes" id="UP000198564"/>
    </source>
</evidence>